<dbReference type="GO" id="GO:0015833">
    <property type="term" value="P:peptide transport"/>
    <property type="evidence" value="ECO:0007669"/>
    <property type="project" value="InterPro"/>
</dbReference>
<feature type="domain" description="ABC transporter" evidence="17">
    <location>
        <begin position="15"/>
        <end position="269"/>
    </location>
</feature>
<comment type="similarity">
    <text evidence="13">Belongs to the ABC transporter superfamily. Glutathione importer (TC 3.A.1.5.11) family.</text>
</comment>
<dbReference type="InterPro" id="IPR003439">
    <property type="entry name" value="ABC_transporter-like_ATP-bd"/>
</dbReference>
<evidence type="ECO:0000256" key="10">
    <source>
        <dbReference type="ARBA" id="ARBA00022967"/>
    </source>
</evidence>
<dbReference type="EMBL" id="LR134253">
    <property type="protein sequence ID" value="VED52555.1"/>
    <property type="molecule type" value="Genomic_DNA"/>
</dbReference>
<comment type="subunit">
    <text evidence="2">The complex is composed of two ATP-binding proteins (GsiA), two transmembrane proteins (GsiC and GsiD) and a solute-binding protein (GsiB).</text>
</comment>
<keyword evidence="10" id="KW-1278">Translocase</keyword>
<dbReference type="InterPro" id="IPR027417">
    <property type="entry name" value="P-loop_NTPase"/>
</dbReference>
<evidence type="ECO:0000259" key="17">
    <source>
        <dbReference type="PROSITE" id="PS50893"/>
    </source>
</evidence>
<evidence type="ECO:0000313" key="19">
    <source>
        <dbReference type="Proteomes" id="UP000267630"/>
    </source>
</evidence>
<dbReference type="InterPro" id="IPR050319">
    <property type="entry name" value="ABC_transp_ATP-bind"/>
</dbReference>
<evidence type="ECO:0000256" key="14">
    <source>
        <dbReference type="ARBA" id="ARBA00039050"/>
    </source>
</evidence>
<evidence type="ECO:0000313" key="18">
    <source>
        <dbReference type="EMBL" id="VED52555.1"/>
    </source>
</evidence>
<evidence type="ECO:0000256" key="6">
    <source>
        <dbReference type="ARBA" id="ARBA00022737"/>
    </source>
</evidence>
<dbReference type="InterPro" id="IPR017871">
    <property type="entry name" value="ABC_transporter-like_CS"/>
</dbReference>
<comment type="subcellular location">
    <subcellularLocation>
        <location evidence="1">Cell inner membrane</location>
        <topology evidence="1">Peripheral membrane protein</topology>
    </subcellularLocation>
</comment>
<dbReference type="FunFam" id="3.40.50.300:FF:000016">
    <property type="entry name" value="Oligopeptide ABC transporter ATP-binding component"/>
    <property type="match status" value="2"/>
</dbReference>
<gene>
    <name evidence="18" type="primary">gsiA_18</name>
    <name evidence="18" type="ORF">NCTC9997_04366</name>
</gene>
<keyword evidence="5" id="KW-0997">Cell inner membrane</keyword>
<evidence type="ECO:0000256" key="15">
    <source>
        <dbReference type="ARBA" id="ARBA00041187"/>
    </source>
</evidence>
<dbReference type="CDD" id="cd03257">
    <property type="entry name" value="ABC_NikE_OppD_transporters"/>
    <property type="match status" value="2"/>
</dbReference>
<dbReference type="InterPro" id="IPR013563">
    <property type="entry name" value="Oligopep_ABC_C"/>
</dbReference>
<reference evidence="18 19" key="1">
    <citation type="submission" date="2018-12" db="EMBL/GenBank/DDBJ databases">
        <authorList>
            <consortium name="Pathogen Informatics"/>
        </authorList>
    </citation>
    <scope>NUCLEOTIDE SEQUENCE [LARGE SCALE GENOMIC DNA]</scope>
    <source>
        <strain evidence="18 19">NCTC9997</strain>
    </source>
</reference>
<dbReference type="GO" id="GO:0005524">
    <property type="term" value="F:ATP binding"/>
    <property type="evidence" value="ECO:0007669"/>
    <property type="project" value="UniProtKB-KW"/>
</dbReference>
<dbReference type="NCBIfam" id="NF007739">
    <property type="entry name" value="PRK10419.1"/>
    <property type="match status" value="2"/>
</dbReference>
<feature type="domain" description="ABC transporter" evidence="17">
    <location>
        <begin position="310"/>
        <end position="560"/>
    </location>
</feature>
<dbReference type="Pfam" id="PF00005">
    <property type="entry name" value="ABC_tran"/>
    <property type="match status" value="2"/>
</dbReference>
<dbReference type="PANTHER" id="PTHR43776">
    <property type="entry name" value="TRANSPORT ATP-BINDING PROTEIN"/>
    <property type="match status" value="1"/>
</dbReference>
<evidence type="ECO:0000256" key="3">
    <source>
        <dbReference type="ARBA" id="ARBA00022448"/>
    </source>
</evidence>
<organism evidence="18 19">
    <name type="scientific">Raoultella terrigena</name>
    <name type="common">Klebsiella terrigena</name>
    <dbReference type="NCBI Taxonomy" id="577"/>
    <lineage>
        <taxon>Bacteria</taxon>
        <taxon>Pseudomonadati</taxon>
        <taxon>Pseudomonadota</taxon>
        <taxon>Gammaproteobacteria</taxon>
        <taxon>Enterobacterales</taxon>
        <taxon>Enterobacteriaceae</taxon>
        <taxon>Klebsiella/Raoultella group</taxon>
        <taxon>Raoultella</taxon>
    </lineage>
</organism>
<evidence type="ECO:0000256" key="9">
    <source>
        <dbReference type="ARBA" id="ARBA00022840"/>
    </source>
</evidence>
<dbReference type="AlphaFoldDB" id="A0A7Z8ZCF6"/>
<evidence type="ECO:0000256" key="11">
    <source>
        <dbReference type="ARBA" id="ARBA00023136"/>
    </source>
</evidence>
<dbReference type="EC" id="7.4.2.10" evidence="14"/>
<evidence type="ECO:0000256" key="4">
    <source>
        <dbReference type="ARBA" id="ARBA00022475"/>
    </source>
</evidence>
<keyword evidence="19" id="KW-1185">Reference proteome</keyword>
<dbReference type="SUPFAM" id="SSF52540">
    <property type="entry name" value="P-loop containing nucleoside triphosphate hydrolases"/>
    <property type="match status" value="2"/>
</dbReference>
<keyword evidence="3" id="KW-0813">Transport</keyword>
<keyword evidence="8 18" id="KW-0378">Hydrolase</keyword>
<evidence type="ECO:0000256" key="13">
    <source>
        <dbReference type="ARBA" id="ARBA00038416"/>
    </source>
</evidence>
<dbReference type="Gene3D" id="3.40.50.300">
    <property type="entry name" value="P-loop containing nucleotide triphosphate hydrolases"/>
    <property type="match status" value="2"/>
</dbReference>
<keyword evidence="7" id="KW-0547">Nucleotide-binding</keyword>
<proteinExistence type="inferred from homology"/>
<evidence type="ECO:0000256" key="5">
    <source>
        <dbReference type="ARBA" id="ARBA00022519"/>
    </source>
</evidence>
<dbReference type="PROSITE" id="PS50893">
    <property type="entry name" value="ABC_TRANSPORTER_2"/>
    <property type="match status" value="2"/>
</dbReference>
<evidence type="ECO:0000256" key="1">
    <source>
        <dbReference type="ARBA" id="ARBA00004417"/>
    </source>
</evidence>
<dbReference type="PANTHER" id="PTHR43776:SF15">
    <property type="entry name" value="GLUTATHIONE IMPORT ATP-BINDING PROTEIN GSIA"/>
    <property type="match status" value="1"/>
</dbReference>
<dbReference type="Proteomes" id="UP000267630">
    <property type="component" value="Chromosome 3"/>
</dbReference>
<evidence type="ECO:0000256" key="16">
    <source>
        <dbReference type="ARBA" id="ARBA00047640"/>
    </source>
</evidence>
<dbReference type="Pfam" id="PF08352">
    <property type="entry name" value="oligo_HPY"/>
    <property type="match status" value="2"/>
</dbReference>
<evidence type="ECO:0000256" key="7">
    <source>
        <dbReference type="ARBA" id="ARBA00022741"/>
    </source>
</evidence>
<evidence type="ECO:0000256" key="8">
    <source>
        <dbReference type="ARBA" id="ARBA00022801"/>
    </source>
</evidence>
<keyword evidence="6" id="KW-0677">Repeat</keyword>
<comment type="function">
    <text evidence="12">Part of the ABC transporter complex GsiABCD involved in glutathione import. Responsible for energy coupling to the transport system.</text>
</comment>
<dbReference type="NCBIfam" id="NF007613">
    <property type="entry name" value="PRK10261.1"/>
    <property type="match status" value="1"/>
</dbReference>
<dbReference type="NCBIfam" id="NF008453">
    <property type="entry name" value="PRK11308.1"/>
    <property type="match status" value="2"/>
</dbReference>
<name>A0A7Z8ZCF6_RAOTE</name>
<protein>
    <recommendedName>
        <fullName evidence="15">Glutathione import ATP-binding protein GsiA</fullName>
        <ecNumber evidence="14">7.4.2.10</ecNumber>
    </recommendedName>
</protein>
<evidence type="ECO:0000256" key="2">
    <source>
        <dbReference type="ARBA" id="ARBA00011469"/>
    </source>
</evidence>
<keyword evidence="9 18" id="KW-0067">ATP-binding</keyword>
<dbReference type="SMART" id="SM00382">
    <property type="entry name" value="AAA"/>
    <property type="match status" value="2"/>
</dbReference>
<comment type="catalytic activity">
    <reaction evidence="16">
        <text>glutathione(out) + ATP + H2O = glutathione(in) + ADP + phosphate + H(+)</text>
        <dbReference type="Rhea" id="RHEA:29791"/>
        <dbReference type="ChEBI" id="CHEBI:15377"/>
        <dbReference type="ChEBI" id="CHEBI:15378"/>
        <dbReference type="ChEBI" id="CHEBI:30616"/>
        <dbReference type="ChEBI" id="CHEBI:43474"/>
        <dbReference type="ChEBI" id="CHEBI:57925"/>
        <dbReference type="ChEBI" id="CHEBI:456216"/>
        <dbReference type="EC" id="7.4.2.10"/>
    </reaction>
</comment>
<accession>A0A7Z8ZCF6</accession>
<dbReference type="PROSITE" id="PS00211">
    <property type="entry name" value="ABC_TRANSPORTER_1"/>
    <property type="match status" value="2"/>
</dbReference>
<dbReference type="InterPro" id="IPR003593">
    <property type="entry name" value="AAA+_ATPase"/>
</dbReference>
<dbReference type="GO" id="GO:0005886">
    <property type="term" value="C:plasma membrane"/>
    <property type="evidence" value="ECO:0007669"/>
    <property type="project" value="UniProtKB-SubCell"/>
</dbReference>
<keyword evidence="11" id="KW-0472">Membrane</keyword>
<keyword evidence="4" id="KW-1003">Cell membrane</keyword>
<evidence type="ECO:0000256" key="12">
    <source>
        <dbReference type="ARBA" id="ARBA00037530"/>
    </source>
</evidence>
<dbReference type="GO" id="GO:0016887">
    <property type="term" value="F:ATP hydrolysis activity"/>
    <property type="evidence" value="ECO:0007669"/>
    <property type="project" value="InterPro"/>
</dbReference>
<sequence>MPHSQEIDASDVLVVRDLNVAFSQEQQTFSAVRHLSFNLRRGETLAIVGESGSGKSVTALALMRLLDDAASQVSSDALWLRRRNRQVIALSDQSASAMRHVRGADIAMIFQEPMTSLNPVFTIGEQIAESIRLHQNLGHDEALREAKKMLDQVRIPEAEAMLLRYPHQLSGGMRQRVMIAMALSCRPAVLIADEPTTALDVTVQAQILQLIAVLQKEMEMGVIFITHDMGVVADIADRVLVMYRGEAVESGTVEEIFRAPAHPYTQALLAAVPRLGSMRGSDLPRRFPLLNQSAPDDGEQDTVVAGEPILQVRDLVARFPLRSGILNRVTREVHAVEKVSFDLWPGETLALVGESGCGKSTTGRALLRLVATESGTIVFNGERIDTLASGKLQALRRDIQFIFQDPYASLDPRQTVGYSIMEPLRVHGLLAGEAARQRVAWLLERVGLQPEHAWRYPHEFSGGQRQRVCIARALALNPKVVIADESVSALDVSIRAQIINLMLDLQREMGIAFLFISHDMAVVERISHRVAVMYRGRIVEIGPRRAVFENPQHPYTRKLMAAVPVADPAHRHPQRVLLSDELPGNIYKRGEEVASAPLQQVGPGHFVAREPAADVLGR</sequence>
<dbReference type="GO" id="GO:0055085">
    <property type="term" value="P:transmembrane transport"/>
    <property type="evidence" value="ECO:0007669"/>
    <property type="project" value="UniProtKB-ARBA"/>
</dbReference>